<name>A0ABV6YV05_UNCC1</name>
<dbReference type="SUPFAM" id="SSF52402">
    <property type="entry name" value="Adenine nucleotide alpha hydrolases-like"/>
    <property type="match status" value="1"/>
</dbReference>
<dbReference type="Pfam" id="PF18297">
    <property type="entry name" value="NFACT-R_2"/>
    <property type="match status" value="1"/>
</dbReference>
<keyword evidence="1" id="KW-0547">Nucleotide-binding</keyword>
<feature type="domain" description="NFACT protein RNA binding" evidence="4">
    <location>
        <begin position="225"/>
        <end position="310"/>
    </location>
</feature>
<feature type="domain" description="Thil AANH" evidence="3">
    <location>
        <begin position="7"/>
        <end position="126"/>
    </location>
</feature>
<dbReference type="PANTHER" id="PTHR11933:SF6">
    <property type="entry name" value="THIL AANH DOMAIN-CONTAINING PROTEIN"/>
    <property type="match status" value="1"/>
</dbReference>
<evidence type="ECO:0000313" key="6">
    <source>
        <dbReference type="Proteomes" id="UP001594351"/>
    </source>
</evidence>
<proteinExistence type="predicted"/>
<evidence type="ECO:0000259" key="4">
    <source>
        <dbReference type="Pfam" id="PF18297"/>
    </source>
</evidence>
<dbReference type="InterPro" id="IPR014729">
    <property type="entry name" value="Rossmann-like_a/b/a_fold"/>
</dbReference>
<dbReference type="PANTHER" id="PTHR11933">
    <property type="entry name" value="TRNA 5-METHYLAMINOMETHYL-2-THIOURIDYLATE -METHYLTRANSFERASE"/>
    <property type="match status" value="1"/>
</dbReference>
<dbReference type="InterPro" id="IPR059101">
    <property type="entry name" value="NFACT-R_2"/>
</dbReference>
<evidence type="ECO:0000256" key="1">
    <source>
        <dbReference type="ARBA" id="ARBA00022741"/>
    </source>
</evidence>
<protein>
    <submittedName>
        <fullName evidence="5">tRNA 4-thiouridine(8) synthase ThiI</fullName>
    </submittedName>
</protein>
<evidence type="ECO:0000256" key="2">
    <source>
        <dbReference type="ARBA" id="ARBA00022840"/>
    </source>
</evidence>
<comment type="caution">
    <text evidence="5">The sequence shown here is derived from an EMBL/GenBank/DDBJ whole genome shotgun (WGS) entry which is preliminary data.</text>
</comment>
<gene>
    <name evidence="5" type="ORF">ACFL27_07425</name>
</gene>
<dbReference type="Pfam" id="PF02568">
    <property type="entry name" value="ThiI"/>
    <property type="match status" value="1"/>
</dbReference>
<organism evidence="5 6">
    <name type="scientific">candidate division CSSED10-310 bacterium</name>
    <dbReference type="NCBI Taxonomy" id="2855610"/>
    <lineage>
        <taxon>Bacteria</taxon>
        <taxon>Bacteria division CSSED10-310</taxon>
    </lineage>
</organism>
<keyword evidence="6" id="KW-1185">Reference proteome</keyword>
<evidence type="ECO:0000259" key="3">
    <source>
        <dbReference type="Pfam" id="PF02568"/>
    </source>
</evidence>
<dbReference type="EMBL" id="JBHPBY010000071">
    <property type="protein sequence ID" value="MFC1850004.1"/>
    <property type="molecule type" value="Genomic_DNA"/>
</dbReference>
<accession>A0ABV6YV05</accession>
<dbReference type="Gene3D" id="3.40.50.620">
    <property type="entry name" value="HUPs"/>
    <property type="match status" value="1"/>
</dbReference>
<keyword evidence="2" id="KW-0067">ATP-binding</keyword>
<reference evidence="5 6" key="1">
    <citation type="submission" date="2024-09" db="EMBL/GenBank/DDBJ databases">
        <title>Laminarin stimulates single cell rates of sulfate reduction while oxygen inhibits transcriptomic activity in coastal marine sediment.</title>
        <authorList>
            <person name="Lindsay M."/>
            <person name="Orcutt B."/>
            <person name="Emerson D."/>
            <person name="Stepanauskas R."/>
            <person name="D'Angelo T."/>
        </authorList>
    </citation>
    <scope>NUCLEOTIDE SEQUENCE [LARGE SCALE GENOMIC DNA]</scope>
    <source>
        <strain evidence="5">SAG AM-311-K15</strain>
    </source>
</reference>
<dbReference type="Proteomes" id="UP001594351">
    <property type="component" value="Unassembled WGS sequence"/>
</dbReference>
<evidence type="ECO:0000313" key="5">
    <source>
        <dbReference type="EMBL" id="MFC1850004.1"/>
    </source>
</evidence>
<dbReference type="InterPro" id="IPR020536">
    <property type="entry name" value="ThiI_AANH"/>
</dbReference>
<sequence length="327" mass="36127">MHKETLALCLMSGGLDSILAARVLMDQDISVTALTFVTPFFSSEKGEKAAALLGIPIKIEDITASHLEILRNPKYGYGANMNPCIDCHTLMVRIAGQILEQEGYDLLASGEVLGERPMSQNRQSLQNVARDSGYGDLLVRPLSALLLQPTRPELEGKVDRTRLLNISGRSRKPQIALAKLYDIKEYPQPAGGCLLTDHKYSQRLKELLTHNPSPSRFELELLALGRHFRLASGKKVIISRNHQEGLKLLQSAGNNDVVLTLEPLKGPLGFIPGASAPEEIRFAAALCIYYSKHRQSRVPVNVKIGRSTHTELPDPVNEKLIQIWVIS</sequence>